<keyword evidence="2" id="KW-1185">Reference proteome</keyword>
<sequence length="188" mass="20080">MTRQLPRLPRLPRLSRLRGLAAPVGLLAALLVLAGCTAPRPDVTFYGNRHDVQTGPALWCTVDDANLTFACPEQDDASFARLSLRAGQGVQISVGAEIGDTPWVVYVQYRSADGTEDALRTAFFTDGELSATVHPPEATDQLLRVEVQAGLILTATADGSGVDYTSTRSWVLLVDPEAEPSPDEGTSS</sequence>
<reference evidence="1 2" key="1">
    <citation type="submission" date="2019-11" db="EMBL/GenBank/DDBJ databases">
        <authorList>
            <person name="Jiang L.-Q."/>
        </authorList>
    </citation>
    <scope>NUCLEOTIDE SEQUENCE [LARGE SCALE GENOMIC DNA]</scope>
    <source>
        <strain evidence="1 2">YIM 132087</strain>
    </source>
</reference>
<protein>
    <submittedName>
        <fullName evidence="1">DUF2771 family protein</fullName>
    </submittedName>
</protein>
<accession>A0A7K1FS74</accession>
<dbReference type="RefSeq" id="WP_154770982.1">
    <property type="nucleotide sequence ID" value="NZ_WLYK01000012.1"/>
</dbReference>
<evidence type="ECO:0000313" key="2">
    <source>
        <dbReference type="Proteomes" id="UP000460221"/>
    </source>
</evidence>
<dbReference type="Pfam" id="PF10969">
    <property type="entry name" value="DUF2771"/>
    <property type="match status" value="1"/>
</dbReference>
<dbReference type="Proteomes" id="UP000460221">
    <property type="component" value="Unassembled WGS sequence"/>
</dbReference>
<organism evidence="1 2">
    <name type="scientific">Nakamurella alba</name>
    <dbReference type="NCBI Taxonomy" id="2665158"/>
    <lineage>
        <taxon>Bacteria</taxon>
        <taxon>Bacillati</taxon>
        <taxon>Actinomycetota</taxon>
        <taxon>Actinomycetes</taxon>
        <taxon>Nakamurellales</taxon>
        <taxon>Nakamurellaceae</taxon>
        <taxon>Nakamurella</taxon>
    </lineage>
</organism>
<name>A0A7K1FS74_9ACTN</name>
<comment type="caution">
    <text evidence="1">The sequence shown here is derived from an EMBL/GenBank/DDBJ whole genome shotgun (WGS) entry which is preliminary data.</text>
</comment>
<dbReference type="EMBL" id="WLYK01000012">
    <property type="protein sequence ID" value="MTD16986.1"/>
    <property type="molecule type" value="Genomic_DNA"/>
</dbReference>
<dbReference type="AlphaFoldDB" id="A0A7K1FS74"/>
<dbReference type="InterPro" id="IPR024495">
    <property type="entry name" value="DUF2771"/>
</dbReference>
<evidence type="ECO:0000313" key="1">
    <source>
        <dbReference type="EMBL" id="MTD16986.1"/>
    </source>
</evidence>
<gene>
    <name evidence="1" type="ORF">GIS00_23915</name>
</gene>
<proteinExistence type="predicted"/>